<dbReference type="RefSeq" id="XP_067820068.1">
    <property type="nucleotide sequence ID" value="XM_067959258.1"/>
</dbReference>
<dbReference type="EMBL" id="SHOA02000001">
    <property type="protein sequence ID" value="TDH70569.1"/>
    <property type="molecule type" value="Genomic_DNA"/>
</dbReference>
<proteinExistence type="predicted"/>
<evidence type="ECO:0000313" key="1">
    <source>
        <dbReference type="EMBL" id="TDH70569.1"/>
    </source>
</evidence>
<comment type="caution">
    <text evidence="1">The sequence shown here is derived from an EMBL/GenBank/DDBJ whole genome shotgun (WGS) entry which is preliminary data.</text>
</comment>
<dbReference type="AlphaFoldDB" id="A0A976FQ95"/>
<protein>
    <submittedName>
        <fullName evidence="1">Uncharacterized protein</fullName>
    </submittedName>
</protein>
<accession>A0A976FQ95</accession>
<name>A0A976FQ95_BRELC</name>
<dbReference type="KEGG" id="blac:94344929"/>
<keyword evidence="2" id="KW-1185">Reference proteome</keyword>
<dbReference type="Proteomes" id="UP000294530">
    <property type="component" value="Unassembled WGS sequence"/>
</dbReference>
<dbReference type="OrthoDB" id="101690at2759"/>
<gene>
    <name evidence="1" type="ORF">CCR75_001153</name>
</gene>
<organism evidence="1 2">
    <name type="scientific">Bremia lactucae</name>
    <name type="common">Lettuce downy mildew</name>
    <dbReference type="NCBI Taxonomy" id="4779"/>
    <lineage>
        <taxon>Eukaryota</taxon>
        <taxon>Sar</taxon>
        <taxon>Stramenopiles</taxon>
        <taxon>Oomycota</taxon>
        <taxon>Peronosporomycetes</taxon>
        <taxon>Peronosporales</taxon>
        <taxon>Peronosporaceae</taxon>
        <taxon>Bremia</taxon>
    </lineage>
</organism>
<reference evidence="1 2" key="1">
    <citation type="journal article" date="2021" name="Genome Biol.">
        <title>AFLAP: assembly-free linkage analysis pipeline using k-mers from genome sequencing data.</title>
        <authorList>
            <person name="Fletcher K."/>
            <person name="Zhang L."/>
            <person name="Gil J."/>
            <person name="Han R."/>
            <person name="Cavanaugh K."/>
            <person name="Michelmore R."/>
        </authorList>
    </citation>
    <scope>NUCLEOTIDE SEQUENCE [LARGE SCALE GENOMIC DNA]</scope>
    <source>
        <strain evidence="1 2">SF5</strain>
    </source>
</reference>
<evidence type="ECO:0000313" key="2">
    <source>
        <dbReference type="Proteomes" id="UP000294530"/>
    </source>
</evidence>
<sequence length="270" mass="31645">MDIQWRVPLGENSYENLKDARHATSSAIMVESNLRRDRQLAQRSRLGAASARFKRKKISKQLQLLCLQRYAQYAKDYGRISDKFETQQILHQSYVQFLKGGGEPEEHRLSYKEFLKIVRNRRSEINARAHRIKHDEDEIKQVVVLTPAKMRKQVERDKIRELIETIERTREQIGRKPSLQYRNRQSFLKPFLNSSAQTHMNSITEKLNFGCRTQNLSSPKLDPMEITEALLLIQRKTQAVQREIAARLEKLSCVIRQHESHKEEPPSASV</sequence>
<dbReference type="GeneID" id="94344929"/>